<keyword evidence="2" id="KW-1185">Reference proteome</keyword>
<dbReference type="AlphaFoldDB" id="A0A518JSR3"/>
<proteinExistence type="predicted"/>
<evidence type="ECO:0000313" key="1">
    <source>
        <dbReference type="EMBL" id="QDV68584.1"/>
    </source>
</evidence>
<protein>
    <recommendedName>
        <fullName evidence="3">Neutral/alkaline non-lysosomal ceramidase</fullName>
    </recommendedName>
</protein>
<evidence type="ECO:0008006" key="3">
    <source>
        <dbReference type="Google" id="ProtNLM"/>
    </source>
</evidence>
<dbReference type="EMBL" id="CP036348">
    <property type="protein sequence ID" value="QDV68584.1"/>
    <property type="molecule type" value="Genomic_DNA"/>
</dbReference>
<name>A0A518JSR3_9BACT</name>
<sequence length="473" mass="52216">MRSFSTDWMPGKPHNLLQLSVSMFRCFALLWVMFCSSVVASEPAELRLATFSADITIPLGHRCMGVLPTKALRIEDPLEARGLVLLGSGPPVVLVALDWCEVRNGAYDQWRDQIAQAANTVRNRVLVCSLHQHDAPVTDSGAQALLDRVGMQGELYDVAFHADCIARVAEAIRKAIPLAQPLTHVAASQAKVDQIASNRRVEYPDGRVGYDRGSRMSPDSPAALADAGEIDPFLKTIHFYNQDRELAVISSYATHPMSYYGQGGVTADFVGMARRRRQLDTEGSMQIYTTGCSGDVTAGKYNDGAAATRAVLADRLYQAMVQSAAVAQRQPISEYRFRCETLQLPFHEGDEFTREAMTAVLEDEQASEKNRILAAMGLSSLDRLERQPIDLPCLDLGIAQIVLLPGESFVGYQLMAQRLHPDSFVMAIGFGESWTGYIPTKRAFDEGFGHSWRWVGRGCEAIIRQQLTRVLAE</sequence>
<accession>A0A518JSR3</accession>
<evidence type="ECO:0000313" key="2">
    <source>
        <dbReference type="Proteomes" id="UP000315082"/>
    </source>
</evidence>
<gene>
    <name evidence="1" type="ORF">Poly24_22940</name>
</gene>
<reference evidence="1 2" key="1">
    <citation type="submission" date="2019-02" db="EMBL/GenBank/DDBJ databases">
        <title>Deep-cultivation of Planctomycetes and their phenomic and genomic characterization uncovers novel biology.</title>
        <authorList>
            <person name="Wiegand S."/>
            <person name="Jogler M."/>
            <person name="Boedeker C."/>
            <person name="Pinto D."/>
            <person name="Vollmers J."/>
            <person name="Rivas-Marin E."/>
            <person name="Kohn T."/>
            <person name="Peeters S.H."/>
            <person name="Heuer A."/>
            <person name="Rast P."/>
            <person name="Oberbeckmann S."/>
            <person name="Bunk B."/>
            <person name="Jeske O."/>
            <person name="Meyerdierks A."/>
            <person name="Storesund J.E."/>
            <person name="Kallscheuer N."/>
            <person name="Luecker S."/>
            <person name="Lage O.M."/>
            <person name="Pohl T."/>
            <person name="Merkel B.J."/>
            <person name="Hornburger P."/>
            <person name="Mueller R.-W."/>
            <person name="Bruemmer F."/>
            <person name="Labrenz M."/>
            <person name="Spormann A.M."/>
            <person name="Op den Camp H."/>
            <person name="Overmann J."/>
            <person name="Amann R."/>
            <person name="Jetten M.S.M."/>
            <person name="Mascher T."/>
            <person name="Medema M.H."/>
            <person name="Devos D.P."/>
            <person name="Kaster A.-K."/>
            <person name="Ovreas L."/>
            <person name="Rohde M."/>
            <person name="Galperin M.Y."/>
            <person name="Jogler C."/>
        </authorList>
    </citation>
    <scope>NUCLEOTIDE SEQUENCE [LARGE SCALE GENOMIC DNA]</scope>
    <source>
        <strain evidence="1 2">Poly24</strain>
    </source>
</reference>
<organism evidence="1 2">
    <name type="scientific">Rosistilla carotiformis</name>
    <dbReference type="NCBI Taxonomy" id="2528017"/>
    <lineage>
        <taxon>Bacteria</taxon>
        <taxon>Pseudomonadati</taxon>
        <taxon>Planctomycetota</taxon>
        <taxon>Planctomycetia</taxon>
        <taxon>Pirellulales</taxon>
        <taxon>Pirellulaceae</taxon>
        <taxon>Rosistilla</taxon>
    </lineage>
</organism>
<dbReference type="KEGG" id="rcf:Poly24_22940"/>
<dbReference type="Proteomes" id="UP000315082">
    <property type="component" value="Chromosome"/>
</dbReference>